<dbReference type="PANTHER" id="PTHR40037">
    <property type="entry name" value="PHOSPHOESTERASE YJCG-RELATED"/>
    <property type="match status" value="1"/>
</dbReference>
<dbReference type="EMBL" id="JAPQES010000004">
    <property type="protein sequence ID" value="MCY6371352.1"/>
    <property type="molecule type" value="Genomic_DNA"/>
</dbReference>
<evidence type="ECO:0000313" key="2">
    <source>
        <dbReference type="Proteomes" id="UP001079657"/>
    </source>
</evidence>
<dbReference type="GO" id="GO:0016874">
    <property type="term" value="F:ligase activity"/>
    <property type="evidence" value="ECO:0007669"/>
    <property type="project" value="UniProtKB-KW"/>
</dbReference>
<dbReference type="Gene3D" id="3.90.1140.10">
    <property type="entry name" value="Cyclic phosphodiesterase"/>
    <property type="match status" value="1"/>
</dbReference>
<dbReference type="Pfam" id="PF13563">
    <property type="entry name" value="2_5_RNA_ligase2"/>
    <property type="match status" value="1"/>
</dbReference>
<evidence type="ECO:0000313" key="1">
    <source>
        <dbReference type="EMBL" id="MCY6371352.1"/>
    </source>
</evidence>
<accession>A0ABT4CQM8</accession>
<comment type="caution">
    <text evidence="1">The sequence shown here is derived from an EMBL/GenBank/DDBJ whole genome shotgun (WGS) entry which is preliminary data.</text>
</comment>
<dbReference type="Proteomes" id="UP001079657">
    <property type="component" value="Unassembled WGS sequence"/>
</dbReference>
<keyword evidence="2" id="KW-1185">Reference proteome</keyword>
<protein>
    <submittedName>
        <fullName evidence="1">2'-5' RNA ligase family protein</fullName>
    </submittedName>
</protein>
<dbReference type="RefSeq" id="WP_268050218.1">
    <property type="nucleotide sequence ID" value="NZ_JAPQES010000004.1"/>
</dbReference>
<gene>
    <name evidence="1" type="ORF">OXH55_11950</name>
</gene>
<dbReference type="PANTHER" id="PTHR40037:SF1">
    <property type="entry name" value="PHOSPHOESTERASE SAOUHSC_00951-RELATED"/>
    <property type="match status" value="1"/>
</dbReference>
<dbReference type="InterPro" id="IPR050580">
    <property type="entry name" value="2H_phosphoesterase_YjcG-like"/>
</dbReference>
<name>A0ABT4CQM8_9CLOT</name>
<reference evidence="1" key="1">
    <citation type="submission" date="2022-12" db="EMBL/GenBank/DDBJ databases">
        <authorList>
            <person name="Wang J."/>
        </authorList>
    </citation>
    <scope>NUCLEOTIDE SEQUENCE</scope>
    <source>
        <strain evidence="1">HY-42-06</strain>
    </source>
</reference>
<keyword evidence="1" id="KW-0436">Ligase</keyword>
<dbReference type="SUPFAM" id="SSF55144">
    <property type="entry name" value="LigT-like"/>
    <property type="match status" value="1"/>
</dbReference>
<sequence length="175" mass="21103">MRYVVVCLLKGETLRFHETLVSDVCTRFKVQRQKLPAHFTIKAPFEADNIEELEKVTKEFCNINYKTTIKIKGFNSFRNNVVFMDIFPSNEAVEVHDKYIDELQKLDWLSWKEHEGKNKKFHCTIVSRRISSKFNEIWEYVNKFNPKFDLYFDNIAILIWKNGRWETYKEYKLGE</sequence>
<organism evidence="1 2">
    <name type="scientific">Clostridium ganghwense</name>
    <dbReference type="NCBI Taxonomy" id="312089"/>
    <lineage>
        <taxon>Bacteria</taxon>
        <taxon>Bacillati</taxon>
        <taxon>Bacillota</taxon>
        <taxon>Clostridia</taxon>
        <taxon>Eubacteriales</taxon>
        <taxon>Clostridiaceae</taxon>
        <taxon>Clostridium</taxon>
    </lineage>
</organism>
<proteinExistence type="predicted"/>
<dbReference type="InterPro" id="IPR009097">
    <property type="entry name" value="Cyclic_Pdiesterase"/>
</dbReference>